<reference evidence="2" key="1">
    <citation type="journal article" date="2019" name="Int. J. Syst. Evol. Microbiol.">
        <title>The Global Catalogue of Microorganisms (GCM) 10K type strain sequencing project: providing services to taxonomists for standard genome sequencing and annotation.</title>
        <authorList>
            <consortium name="The Broad Institute Genomics Platform"/>
            <consortium name="The Broad Institute Genome Sequencing Center for Infectious Disease"/>
            <person name="Wu L."/>
            <person name="Ma J."/>
        </authorList>
    </citation>
    <scope>NUCLEOTIDE SEQUENCE [LARGE SCALE GENOMIC DNA]</scope>
    <source>
        <strain evidence="2">CGMCC 4.7289</strain>
    </source>
</reference>
<dbReference type="RefSeq" id="WP_253752413.1">
    <property type="nucleotide sequence ID" value="NZ_JAMZDZ010000001.1"/>
</dbReference>
<organism evidence="1 2">
    <name type="scientific">Hamadaea flava</name>
    <dbReference type="NCBI Taxonomy" id="1742688"/>
    <lineage>
        <taxon>Bacteria</taxon>
        <taxon>Bacillati</taxon>
        <taxon>Actinomycetota</taxon>
        <taxon>Actinomycetes</taxon>
        <taxon>Micromonosporales</taxon>
        <taxon>Micromonosporaceae</taxon>
        <taxon>Hamadaea</taxon>
    </lineage>
</organism>
<sequence length="161" mass="16475">MNGFTDAEWGLLVGLPQAVLLAASAAEEDSARRTAAENAAGMAAISDGRDSASELVRSVATEIVARLGDPDSEEEASLPVFAPGDPVAVAADALDRATAAAQLLDERGHEADGSAYKHWLVTIVEEVVTAASSGGVLGIGGTEVSAAEQSFRDDLVRVLND</sequence>
<gene>
    <name evidence="1" type="ORF">ACFOZ4_19750</name>
</gene>
<evidence type="ECO:0008006" key="3">
    <source>
        <dbReference type="Google" id="ProtNLM"/>
    </source>
</evidence>
<evidence type="ECO:0000313" key="1">
    <source>
        <dbReference type="EMBL" id="MFC4132849.1"/>
    </source>
</evidence>
<comment type="caution">
    <text evidence="1">The sequence shown here is derived from an EMBL/GenBank/DDBJ whole genome shotgun (WGS) entry which is preliminary data.</text>
</comment>
<proteinExistence type="predicted"/>
<name>A0ABV8LRG4_9ACTN</name>
<evidence type="ECO:0000313" key="2">
    <source>
        <dbReference type="Proteomes" id="UP001595816"/>
    </source>
</evidence>
<dbReference type="EMBL" id="JBHSAY010000009">
    <property type="protein sequence ID" value="MFC4132849.1"/>
    <property type="molecule type" value="Genomic_DNA"/>
</dbReference>
<accession>A0ABV8LRG4</accession>
<dbReference type="Proteomes" id="UP001595816">
    <property type="component" value="Unassembled WGS sequence"/>
</dbReference>
<protein>
    <recommendedName>
        <fullName evidence="3">DUF222 domain-containing protein</fullName>
    </recommendedName>
</protein>
<keyword evidence="2" id="KW-1185">Reference proteome</keyword>